<accession>A0ABX2IHE9</accession>
<keyword evidence="2" id="KW-1185">Reference proteome</keyword>
<dbReference type="RefSeq" id="WP_170022127.1">
    <property type="nucleotide sequence ID" value="NZ_JABCSC020000003.1"/>
</dbReference>
<sequence>MQDQITLIRNGELTVLEAAAGTLLAVLQGEVWLTEAGVAQDFVLQSGACHRVRQGGRVLIDAAGEARVQISRAGAWVAGPASANGACTEERLCG</sequence>
<proteinExistence type="predicted"/>
<protein>
    <submittedName>
        <fullName evidence="1">DUF2917 domain-containing protein</fullName>
    </submittedName>
</protein>
<evidence type="ECO:0000313" key="2">
    <source>
        <dbReference type="Proteomes" id="UP000778523"/>
    </source>
</evidence>
<evidence type="ECO:0000313" key="1">
    <source>
        <dbReference type="EMBL" id="NSL55717.1"/>
    </source>
</evidence>
<dbReference type="EMBL" id="JABCSC020000003">
    <property type="protein sequence ID" value="NSL55717.1"/>
    <property type="molecule type" value="Genomic_DNA"/>
</dbReference>
<gene>
    <name evidence="1" type="ORF">HJ583_011830</name>
</gene>
<dbReference type="InterPro" id="IPR021317">
    <property type="entry name" value="DUF2917"/>
</dbReference>
<organism evidence="1 2">
    <name type="scientific">Uliginosibacterium aquaticum</name>
    <dbReference type="NCBI Taxonomy" id="2731212"/>
    <lineage>
        <taxon>Bacteria</taxon>
        <taxon>Pseudomonadati</taxon>
        <taxon>Pseudomonadota</taxon>
        <taxon>Betaproteobacteria</taxon>
        <taxon>Rhodocyclales</taxon>
        <taxon>Zoogloeaceae</taxon>
        <taxon>Uliginosibacterium</taxon>
    </lineage>
</organism>
<comment type="caution">
    <text evidence="1">The sequence shown here is derived from an EMBL/GenBank/DDBJ whole genome shotgun (WGS) entry which is preliminary data.</text>
</comment>
<dbReference type="Pfam" id="PF11142">
    <property type="entry name" value="DUF2917"/>
    <property type="match status" value="1"/>
</dbReference>
<reference evidence="1 2" key="1">
    <citation type="submission" date="2020-06" db="EMBL/GenBank/DDBJ databases">
        <title>Draft genome of Uliginosibacterium sp. IMCC34675.</title>
        <authorList>
            <person name="Song J."/>
        </authorList>
    </citation>
    <scope>NUCLEOTIDE SEQUENCE [LARGE SCALE GENOMIC DNA]</scope>
    <source>
        <strain evidence="1 2">IMCC34675</strain>
    </source>
</reference>
<dbReference type="Proteomes" id="UP000778523">
    <property type="component" value="Unassembled WGS sequence"/>
</dbReference>
<name>A0ABX2IHE9_9RHOO</name>